<sequence precursor="true">MIRTLKGLLLLGAVVIAVISFIAATKVRNAHFAAHGHFVPYGWHVDVGTVVVDPQFSGPRIDPSGGIVVPSEGQWIGVLNFTVLPGFVEACMNGEFPVFPQRLEKLDQATGKWKAFPTSERPMCLNFPIKTKVIWPLQSFRTVPIPVAKLNWVHKDDWVRIVVLSKFDKLTESHRVFVSPAFQVTESQVSSQR</sequence>
<gene>
    <name evidence="1" type="ordered locus">Acid_7281</name>
</gene>
<name>Q01Q78_SOLUE</name>
<protein>
    <submittedName>
        <fullName evidence="1">Uncharacterized protein</fullName>
    </submittedName>
</protein>
<accession>Q01Q78</accession>
<dbReference type="KEGG" id="sus:Acid_7281"/>
<dbReference type="EMBL" id="CP000473">
    <property type="protein sequence ID" value="ABJ88192.1"/>
    <property type="molecule type" value="Genomic_DNA"/>
</dbReference>
<reference evidence="1" key="1">
    <citation type="submission" date="2006-10" db="EMBL/GenBank/DDBJ databases">
        <title>Complete sequence of Solibacter usitatus Ellin6076.</title>
        <authorList>
            <consortium name="US DOE Joint Genome Institute"/>
            <person name="Copeland A."/>
            <person name="Lucas S."/>
            <person name="Lapidus A."/>
            <person name="Barry K."/>
            <person name="Detter J.C."/>
            <person name="Glavina del Rio T."/>
            <person name="Hammon N."/>
            <person name="Israni S."/>
            <person name="Dalin E."/>
            <person name="Tice H."/>
            <person name="Pitluck S."/>
            <person name="Thompson L.S."/>
            <person name="Brettin T."/>
            <person name="Bruce D."/>
            <person name="Han C."/>
            <person name="Tapia R."/>
            <person name="Gilna P."/>
            <person name="Schmutz J."/>
            <person name="Larimer F."/>
            <person name="Land M."/>
            <person name="Hauser L."/>
            <person name="Kyrpides N."/>
            <person name="Mikhailova N."/>
            <person name="Janssen P.H."/>
            <person name="Kuske C.R."/>
            <person name="Richardson P."/>
        </authorList>
    </citation>
    <scope>NUCLEOTIDE SEQUENCE</scope>
    <source>
        <strain evidence="1">Ellin6076</strain>
    </source>
</reference>
<dbReference type="STRING" id="234267.Acid_7281"/>
<dbReference type="AlphaFoldDB" id="Q01Q78"/>
<dbReference type="InParanoid" id="Q01Q78"/>
<organism evidence="1">
    <name type="scientific">Solibacter usitatus (strain Ellin6076)</name>
    <dbReference type="NCBI Taxonomy" id="234267"/>
    <lineage>
        <taxon>Bacteria</taxon>
        <taxon>Pseudomonadati</taxon>
        <taxon>Acidobacteriota</taxon>
        <taxon>Terriglobia</taxon>
        <taxon>Bryobacterales</taxon>
        <taxon>Solibacteraceae</taxon>
        <taxon>Candidatus Solibacter</taxon>
    </lineage>
</organism>
<dbReference type="HOGENOM" id="CLU_1407926_0_0_0"/>
<evidence type="ECO:0000313" key="1">
    <source>
        <dbReference type="EMBL" id="ABJ88192.1"/>
    </source>
</evidence>
<proteinExistence type="predicted"/>